<reference evidence="5" key="1">
    <citation type="submission" date="2023-03" db="EMBL/GenBank/DDBJ databases">
        <title>Lomoglobus Profundus gen. nov., sp. nov., a novel member of the phylum Verrucomicrobia, isolated from deep-marine sediment of South China Sea.</title>
        <authorList>
            <person name="Ahmad T."/>
            <person name="Ishaq S.E."/>
            <person name="Wang F."/>
        </authorList>
    </citation>
    <scope>NUCLEOTIDE SEQUENCE</scope>
    <source>
        <strain evidence="5">LMO-M01</strain>
    </source>
</reference>
<accession>A0AAE9ZWB6</accession>
<dbReference type="Gene3D" id="2.60.120.560">
    <property type="entry name" value="Exo-inulinase, domain 1"/>
    <property type="match status" value="1"/>
</dbReference>
<dbReference type="InterPro" id="IPR010496">
    <property type="entry name" value="AL/BT2_dom"/>
</dbReference>
<keyword evidence="6" id="KW-1185">Reference proteome</keyword>
<dbReference type="AlphaFoldDB" id="A0AAE9ZWB6"/>
<dbReference type="KEGG" id="slom:PXH66_19845"/>
<name>A0AAE9ZWB6_9BACT</name>
<dbReference type="GO" id="GO:0016787">
    <property type="term" value="F:hydrolase activity"/>
    <property type="evidence" value="ECO:0007669"/>
    <property type="project" value="InterPro"/>
</dbReference>
<keyword evidence="1 3" id="KW-0732">Signal</keyword>
<sequence>MKYFGFTALSLGFTLLGSVQAATDAPLSEFGLSFVPDYTFEGSSLSGWRAWGDADWQASDGEVLGQGGPKGGWLVFERGLQDVGIHAKFKATVGTQVGVLLRIEPVDAGYRGVLLELAGEEIASFSVVLDNDGNEINREELRYAGGIMYRMAPPPDESGRHRNRPRAEPPADLPVTAPDTSYRVDDWNQIETFLETNVIRSFLNDGREVGGAVGGDAALTGFGPIALRVGGTGEVRFKDVMVKDIAFRQTPAETTSPQFEVQRVSEFYYSWGSAAADFNRDGHIDVVAGPYVYYGPEFTDFREIYVAVAKGPSQEFVADNHQFAHDVNGDGWPDVISGWTNPAVYLNPQGESRRWAKYNPIPRTQSETTLFTDIDGDGRPELVYASGQQFRYAKPDASESWTEINISEAGYALSHGIGTGDINGDGRVDILGATGWWEQPESLNPDKTWAYHPVAFGRYGNRSGNIGGSVMAVYDANGDGLNDVVTSLNAHGFGLAWYEQQREADGAITFVRHMISDDYSQPSAGGVTFSQAHAATSADLDGDGMMEFIIGKRAFTHLDNLYDPDAYGPPVLYAYRAVRNTDAPGGAEFVPELIHNRSGVGSQITALDLNDDGAVDLLTSNNRGTFIFWNKRAAK</sequence>
<evidence type="ECO:0000256" key="1">
    <source>
        <dbReference type="ARBA" id="ARBA00022729"/>
    </source>
</evidence>
<dbReference type="RefSeq" id="WP_330930767.1">
    <property type="nucleotide sequence ID" value="NZ_CP119075.1"/>
</dbReference>
<dbReference type="InterPro" id="IPR013517">
    <property type="entry name" value="FG-GAP"/>
</dbReference>
<proteinExistence type="predicted"/>
<feature type="region of interest" description="Disordered" evidence="2">
    <location>
        <begin position="152"/>
        <end position="179"/>
    </location>
</feature>
<feature type="signal peptide" evidence="3">
    <location>
        <begin position="1"/>
        <end position="21"/>
    </location>
</feature>
<dbReference type="InterPro" id="IPR028994">
    <property type="entry name" value="Integrin_alpha_N"/>
</dbReference>
<dbReference type="Pfam" id="PF13517">
    <property type="entry name" value="FG-GAP_3"/>
    <property type="match status" value="1"/>
</dbReference>
<feature type="domain" description="3-keto-alpha-glucoside-1,2-lyase/3-keto-2-hydroxy-glucal hydratase" evidence="4">
    <location>
        <begin position="40"/>
        <end position="243"/>
    </location>
</feature>
<evidence type="ECO:0000313" key="6">
    <source>
        <dbReference type="Proteomes" id="UP001218638"/>
    </source>
</evidence>
<protein>
    <submittedName>
        <fullName evidence="5">FG-GAP-like repeat-containing protein</fullName>
    </submittedName>
</protein>
<gene>
    <name evidence="5" type="ORF">PXH66_19845</name>
</gene>
<evidence type="ECO:0000256" key="3">
    <source>
        <dbReference type="SAM" id="SignalP"/>
    </source>
</evidence>
<feature type="compositionally biased region" description="Basic and acidic residues" evidence="2">
    <location>
        <begin position="157"/>
        <end position="169"/>
    </location>
</feature>
<dbReference type="Gene3D" id="2.130.10.130">
    <property type="entry name" value="Integrin alpha, N-terminal"/>
    <property type="match status" value="2"/>
</dbReference>
<dbReference type="PANTHER" id="PTHR44103:SF1">
    <property type="entry name" value="PROPROTEIN CONVERTASE P"/>
    <property type="match status" value="1"/>
</dbReference>
<dbReference type="Pfam" id="PF06439">
    <property type="entry name" value="3keto-disac_hyd"/>
    <property type="match status" value="1"/>
</dbReference>
<evidence type="ECO:0000259" key="4">
    <source>
        <dbReference type="Pfam" id="PF06439"/>
    </source>
</evidence>
<dbReference type="EMBL" id="CP119075">
    <property type="protein sequence ID" value="WED64601.1"/>
    <property type="molecule type" value="Genomic_DNA"/>
</dbReference>
<organism evidence="5 6">
    <name type="scientific">Synoicihabitans lomoniglobus</name>
    <dbReference type="NCBI Taxonomy" id="2909285"/>
    <lineage>
        <taxon>Bacteria</taxon>
        <taxon>Pseudomonadati</taxon>
        <taxon>Verrucomicrobiota</taxon>
        <taxon>Opitutia</taxon>
        <taxon>Opitutales</taxon>
        <taxon>Opitutaceae</taxon>
        <taxon>Synoicihabitans</taxon>
    </lineage>
</organism>
<dbReference type="PANTHER" id="PTHR44103">
    <property type="entry name" value="PROPROTEIN CONVERTASE P"/>
    <property type="match status" value="1"/>
</dbReference>
<evidence type="ECO:0000256" key="2">
    <source>
        <dbReference type="SAM" id="MobiDB-lite"/>
    </source>
</evidence>
<evidence type="ECO:0000313" key="5">
    <source>
        <dbReference type="EMBL" id="WED64601.1"/>
    </source>
</evidence>
<dbReference type="Proteomes" id="UP001218638">
    <property type="component" value="Chromosome"/>
</dbReference>
<feature type="chain" id="PRO_5042194694" evidence="3">
    <location>
        <begin position="22"/>
        <end position="635"/>
    </location>
</feature>
<dbReference type="SUPFAM" id="SSF69318">
    <property type="entry name" value="Integrin alpha N-terminal domain"/>
    <property type="match status" value="1"/>
</dbReference>